<feature type="non-terminal residue" evidence="1">
    <location>
        <position position="64"/>
    </location>
</feature>
<evidence type="ECO:0000313" key="1">
    <source>
        <dbReference type="EMBL" id="KAJ9596132.1"/>
    </source>
</evidence>
<evidence type="ECO:0000313" key="2">
    <source>
        <dbReference type="Proteomes" id="UP001233999"/>
    </source>
</evidence>
<feature type="non-terminal residue" evidence="1">
    <location>
        <position position="1"/>
    </location>
</feature>
<dbReference type="AlphaFoldDB" id="A0AAD8AD17"/>
<gene>
    <name evidence="1" type="ORF">L9F63_027244</name>
</gene>
<dbReference type="EMBL" id="JASPKZ010002292">
    <property type="protein sequence ID" value="KAJ9596132.1"/>
    <property type="molecule type" value="Genomic_DNA"/>
</dbReference>
<reference evidence="1" key="1">
    <citation type="journal article" date="2023" name="IScience">
        <title>Live-bearing cockroach genome reveals convergent evolutionary mechanisms linked to viviparity in insects and beyond.</title>
        <authorList>
            <person name="Fouks B."/>
            <person name="Harrison M.C."/>
            <person name="Mikhailova A.A."/>
            <person name="Marchal E."/>
            <person name="English S."/>
            <person name="Carruthers M."/>
            <person name="Jennings E.C."/>
            <person name="Chiamaka E.L."/>
            <person name="Frigard R.A."/>
            <person name="Pippel M."/>
            <person name="Attardo G.M."/>
            <person name="Benoit J.B."/>
            <person name="Bornberg-Bauer E."/>
            <person name="Tobe S.S."/>
        </authorList>
    </citation>
    <scope>NUCLEOTIDE SEQUENCE</scope>
    <source>
        <strain evidence="1">Stay&amp;Tobe</strain>
    </source>
</reference>
<dbReference type="Proteomes" id="UP001233999">
    <property type="component" value="Unassembled WGS sequence"/>
</dbReference>
<proteinExistence type="predicted"/>
<name>A0AAD8AD17_DIPPU</name>
<accession>A0AAD8AD17</accession>
<organism evidence="1 2">
    <name type="scientific">Diploptera punctata</name>
    <name type="common">Pacific beetle cockroach</name>
    <dbReference type="NCBI Taxonomy" id="6984"/>
    <lineage>
        <taxon>Eukaryota</taxon>
        <taxon>Metazoa</taxon>
        <taxon>Ecdysozoa</taxon>
        <taxon>Arthropoda</taxon>
        <taxon>Hexapoda</taxon>
        <taxon>Insecta</taxon>
        <taxon>Pterygota</taxon>
        <taxon>Neoptera</taxon>
        <taxon>Polyneoptera</taxon>
        <taxon>Dictyoptera</taxon>
        <taxon>Blattodea</taxon>
        <taxon>Blaberoidea</taxon>
        <taxon>Blaberidae</taxon>
        <taxon>Diplopterinae</taxon>
        <taxon>Diploptera</taxon>
    </lineage>
</organism>
<comment type="caution">
    <text evidence="1">The sequence shown here is derived from an EMBL/GenBank/DDBJ whole genome shotgun (WGS) entry which is preliminary data.</text>
</comment>
<reference evidence="1" key="2">
    <citation type="submission" date="2023-05" db="EMBL/GenBank/DDBJ databases">
        <authorList>
            <person name="Fouks B."/>
        </authorList>
    </citation>
    <scope>NUCLEOTIDE SEQUENCE</scope>
    <source>
        <strain evidence="1">Stay&amp;Tobe</strain>
        <tissue evidence="1">Testes</tissue>
    </source>
</reference>
<protein>
    <submittedName>
        <fullName evidence="1">Uncharacterized protein</fullName>
    </submittedName>
</protein>
<keyword evidence="2" id="KW-1185">Reference proteome</keyword>
<sequence>NISQQPKRYTPKTPGGSSALRLYCLLISMNQTYLYASSCRYRYLTLTRLLRFTSLNEPVTMALL</sequence>